<proteinExistence type="predicted"/>
<name>A0ACC6U2F0_9BURK</name>
<gene>
    <name evidence="1" type="ORF">AB4Y32_18000</name>
</gene>
<evidence type="ECO:0000313" key="2">
    <source>
        <dbReference type="Proteomes" id="UP001558850"/>
    </source>
</evidence>
<dbReference type="Proteomes" id="UP001558850">
    <property type="component" value="Unassembled WGS sequence"/>
</dbReference>
<reference evidence="1" key="1">
    <citation type="submission" date="2024-07" db="EMBL/GenBank/DDBJ databases">
        <title>A survey of Mimosa microsymbionts across Brazilian biomes reveals a high diversity of Paraburkholderia nodulating endemic species, but also that Cupriavidus is common as a symbiont of widespread species.</title>
        <authorList>
            <person name="Rouws L."/>
            <person name="Barauna A."/>
            <person name="Beukes C."/>
            <person name="Rouws J.R.C."/>
            <person name="De Faria S.M."/>
            <person name="Gross E."/>
            <person name="Bueno Dos Reis Junior F."/>
            <person name="Simon M.F."/>
            <person name="Maluk M."/>
            <person name="Odee D.W."/>
            <person name="Kenicer G."/>
            <person name="Young J.P.W."/>
            <person name="Reis V.M."/>
            <person name="Zilli J."/>
            <person name="James E.K."/>
        </authorList>
    </citation>
    <scope>NUCLEOTIDE SEQUENCE</scope>
    <source>
        <strain evidence="1">EG181B</strain>
    </source>
</reference>
<organism evidence="1 2">
    <name type="scientific">Paraburkholderia phymatum</name>
    <dbReference type="NCBI Taxonomy" id="148447"/>
    <lineage>
        <taxon>Bacteria</taxon>
        <taxon>Pseudomonadati</taxon>
        <taxon>Pseudomonadota</taxon>
        <taxon>Betaproteobacteria</taxon>
        <taxon>Burkholderiales</taxon>
        <taxon>Burkholderiaceae</taxon>
        <taxon>Paraburkholderia</taxon>
    </lineage>
</organism>
<protein>
    <submittedName>
        <fullName evidence="1">M23 family peptidase</fullName>
    </submittedName>
</protein>
<sequence>MIISPPLLPTVGAATTPDPLMDAVDAFALKHGIYPVAFDRRWHCGQHLDSGDQHSTVHAIADGEVVAYRVCQSAVSDGTGQSNSNAGFVLLKHSTETGENRSLTYYSLYMHLLDIDGMNALGIHPPAENSDHRKPYDLASWLLHDTGGAVSGGNKHVHRKDAIGYVGKCHGVQQLHFEIFMTQPDFEAYFKQTQLGRTNVTTPAGTDYWGHSYYVIPAGRTFLSMPPGTGADQKLHGIKFAPGQGGRNALTLHVEVHFHRGDKYTNVWSVAADGSRTLLTSQSDREINYEYDLYKRASSLYPSCPSDGYELLRFGRILSANPTLASTAQSGVNPRATWLLVTFAAGQKGYIDVSNEAVQKLSDADFPFFTGWQKVSDANTPFDSDGLCDVSKLRELIQSAKATETPAEKQTPDVDIYRENEELSRYVNDPSNQGISAKVLALT</sequence>
<accession>A0ACC6U2F0</accession>
<evidence type="ECO:0000313" key="1">
    <source>
        <dbReference type="EMBL" id="MEX3933672.1"/>
    </source>
</evidence>
<comment type="caution">
    <text evidence="1">The sequence shown here is derived from an EMBL/GenBank/DDBJ whole genome shotgun (WGS) entry which is preliminary data.</text>
</comment>
<dbReference type="EMBL" id="JBFRCH010000008">
    <property type="protein sequence ID" value="MEX3933672.1"/>
    <property type="molecule type" value="Genomic_DNA"/>
</dbReference>
<keyword evidence="2" id="KW-1185">Reference proteome</keyword>